<feature type="domain" description="Methyl-CpG-binding" evidence="3">
    <location>
        <begin position="34"/>
        <end position="100"/>
    </location>
</feature>
<dbReference type="InterPro" id="IPR025884">
    <property type="entry name" value="MeCpG-bd_2/3_C_dom"/>
</dbReference>
<dbReference type="GO" id="GO:0005634">
    <property type="term" value="C:nucleus"/>
    <property type="evidence" value="ECO:0007669"/>
    <property type="project" value="UniProtKB-ARBA"/>
</dbReference>
<keyword evidence="5" id="KW-1185">Reference proteome</keyword>
<reference evidence="4 5" key="1">
    <citation type="submission" date="2018-10" db="EMBL/GenBank/DDBJ databases">
        <title>Improved assembly of the deer mouse Peromyscus maniculatus genome.</title>
        <authorList>
            <person name="Lassance J.-M."/>
            <person name="Hoekstra H.E."/>
        </authorList>
    </citation>
    <scope>NUCLEOTIDE SEQUENCE [LARGE SCALE GENOMIC DNA]</scope>
</reference>
<dbReference type="Proteomes" id="UP000694547">
    <property type="component" value="Chromosome 7"/>
</dbReference>
<evidence type="ECO:0000259" key="3">
    <source>
        <dbReference type="Pfam" id="PF16564"/>
    </source>
</evidence>
<evidence type="ECO:0000313" key="5">
    <source>
        <dbReference type="Proteomes" id="UP000694547"/>
    </source>
</evidence>
<feature type="compositionally biased region" description="Basic residues" evidence="1">
    <location>
        <begin position="28"/>
        <end position="45"/>
    </location>
</feature>
<evidence type="ECO:0000259" key="2">
    <source>
        <dbReference type="Pfam" id="PF14048"/>
    </source>
</evidence>
<evidence type="ECO:0000256" key="1">
    <source>
        <dbReference type="SAM" id="MobiDB-lite"/>
    </source>
</evidence>
<name>A0A8C8T221_PERMB</name>
<feature type="domain" description="Methyl-CpG binding protein 2/3 C-terminal" evidence="2">
    <location>
        <begin position="105"/>
        <end position="186"/>
    </location>
</feature>
<evidence type="ECO:0000313" key="4">
    <source>
        <dbReference type="Ensembl" id="ENSPEMP00000002165.2"/>
    </source>
</evidence>
<sequence length="202" mass="22489">MEGPSGNPLPSQPLLRKAQRSMIPEKLQKKRAQAAKNKVKAKHRSGVTPVLPVRLTSCIFTKPVTRITSHPGSKTMRSKEEEKMVKPRQLCALRRLQEYQENSKEEQLHPLDLTNAVQRSTVGTQAGARVQGTPEPSPLSFYGQRITTAVALQLSPSFYRQGVTTADIRRQTRRVNKARKKLAAALEADRLARQAENMGNGT</sequence>
<reference evidence="4" key="2">
    <citation type="submission" date="2025-08" db="UniProtKB">
        <authorList>
            <consortium name="Ensembl"/>
        </authorList>
    </citation>
    <scope>IDENTIFICATION</scope>
</reference>
<organism evidence="4 5">
    <name type="scientific">Peromyscus maniculatus bairdii</name>
    <name type="common">Prairie deer mouse</name>
    <dbReference type="NCBI Taxonomy" id="230844"/>
    <lineage>
        <taxon>Eukaryota</taxon>
        <taxon>Metazoa</taxon>
        <taxon>Chordata</taxon>
        <taxon>Craniata</taxon>
        <taxon>Vertebrata</taxon>
        <taxon>Euteleostomi</taxon>
        <taxon>Mammalia</taxon>
        <taxon>Eutheria</taxon>
        <taxon>Euarchontoglires</taxon>
        <taxon>Glires</taxon>
        <taxon>Rodentia</taxon>
        <taxon>Myomorpha</taxon>
        <taxon>Muroidea</taxon>
        <taxon>Cricetidae</taxon>
        <taxon>Neotominae</taxon>
        <taxon>Peromyscus</taxon>
    </lineage>
</organism>
<feature type="region of interest" description="Disordered" evidence="1">
    <location>
        <begin position="67"/>
        <end position="86"/>
    </location>
</feature>
<proteinExistence type="predicted"/>
<dbReference type="GeneTree" id="ENSGT00950000183005"/>
<feature type="region of interest" description="Disordered" evidence="1">
    <location>
        <begin position="1"/>
        <end position="45"/>
    </location>
</feature>
<dbReference type="Ensembl" id="ENSPEMT00000002761.2">
    <property type="protein sequence ID" value="ENSPEMP00000002165.2"/>
    <property type="gene ID" value="ENSPEMG00000002125.2"/>
</dbReference>
<dbReference type="InterPro" id="IPR032343">
    <property type="entry name" value="MBD2/MBD3_p55-bd"/>
</dbReference>
<evidence type="ECO:0008006" key="6">
    <source>
        <dbReference type="Google" id="ProtNLM"/>
    </source>
</evidence>
<reference evidence="4" key="3">
    <citation type="submission" date="2025-09" db="UniProtKB">
        <authorList>
            <consortium name="Ensembl"/>
        </authorList>
    </citation>
    <scope>IDENTIFICATION</scope>
</reference>
<accession>A0A8C8T221</accession>
<protein>
    <recommendedName>
        <fullName evidence="6">Methyl-CpG-binding domain protein 3-like 5</fullName>
    </recommendedName>
</protein>
<dbReference type="AlphaFoldDB" id="A0A8C8T221"/>
<dbReference type="Pfam" id="PF16564">
    <property type="entry name" value="MBDa"/>
    <property type="match status" value="1"/>
</dbReference>
<dbReference type="Pfam" id="PF14048">
    <property type="entry name" value="MBD_C"/>
    <property type="match status" value="1"/>
</dbReference>